<dbReference type="PROSITE" id="PS51257">
    <property type="entry name" value="PROKAR_LIPOPROTEIN"/>
    <property type="match status" value="1"/>
</dbReference>
<dbReference type="Pfam" id="PF04734">
    <property type="entry name" value="Ceramidase_alk"/>
    <property type="match status" value="1"/>
</dbReference>
<gene>
    <name evidence="4" type="ORF">UABAM_00980</name>
</gene>
<sequence length="466" mass="52795">MHNVIKILVLVVFLFGCSGGYKQQPVVKKIAVAQDYAQLYCGTSRVALTPYKNTYMAGYAPGNRIASGTYYDEKRELYHHLYSRAVLLHNNAQIASNKKYIAYVSVDLLILTDALTKKVREQVGPEIVVNLCATHPHSAIGGYWCCTLPSIAMGSFDAENLEYLAQKISQSILTAKKNMQPAKIGITHAQLQNTTKNRRRKNDPVDTRLTLIHVKDQNDKIMADMVWFAGHPILMPPELWKYSSDFPGAFARILEKEQDPSYVALFFQGGLGDVTTRPPAKYWKHISGRVPQRMEKIEIMGKLISDKVKEIRSTVQTSPVVRLQHHSPKFILGNVNVNAIPDFLIPLEIVGRVWVDWGYMPEESHLEISTIDNTLHQTAIANFPFEISSTLTIDLRKKLERHYDVGIVTSLSNSWYSYLMHSYSAMWPPSGPEYIESFFDPGYGECVMDYAYSVAVEMKNSSMERK</sequence>
<dbReference type="EMBL" id="AP019860">
    <property type="protein sequence ID" value="BBM82637.1"/>
    <property type="molecule type" value="Genomic_DNA"/>
</dbReference>
<dbReference type="KEGG" id="uam:UABAM_00980"/>
<dbReference type="OrthoDB" id="337762at2"/>
<accession>A0A5S9IJE0</accession>
<feature type="binding site" evidence="1">
    <location>
        <position position="135"/>
    </location>
    <ligand>
        <name>Zn(2+)</name>
        <dbReference type="ChEBI" id="CHEBI:29105"/>
    </ligand>
</feature>
<keyword evidence="2" id="KW-0378">Hydrolase</keyword>
<comment type="catalytic activity">
    <reaction evidence="2">
        <text>an N-acylsphing-4-enine + H2O = sphing-4-enine + a fatty acid</text>
        <dbReference type="Rhea" id="RHEA:20856"/>
        <dbReference type="ChEBI" id="CHEBI:15377"/>
        <dbReference type="ChEBI" id="CHEBI:28868"/>
        <dbReference type="ChEBI" id="CHEBI:52639"/>
        <dbReference type="ChEBI" id="CHEBI:57756"/>
        <dbReference type="EC" id="3.5.1.23"/>
    </reaction>
</comment>
<evidence type="ECO:0000256" key="2">
    <source>
        <dbReference type="RuleBase" id="RU366019"/>
    </source>
</evidence>
<keyword evidence="5" id="KW-1185">Reference proteome</keyword>
<dbReference type="PANTHER" id="PTHR12670:SF1">
    <property type="entry name" value="NEUTRAL CERAMIDASE"/>
    <property type="match status" value="1"/>
</dbReference>
<dbReference type="InterPro" id="IPR006823">
    <property type="entry name" value="Ceramidase_alk"/>
</dbReference>
<dbReference type="GO" id="GO:0046512">
    <property type="term" value="P:sphingosine biosynthetic process"/>
    <property type="evidence" value="ECO:0007669"/>
    <property type="project" value="TreeGrafter"/>
</dbReference>
<dbReference type="InterPro" id="IPR031329">
    <property type="entry name" value="NEUT/ALK_ceramidase_N"/>
</dbReference>
<dbReference type="EC" id="3.5.1.23" evidence="2"/>
<dbReference type="GO" id="GO:0005576">
    <property type="term" value="C:extracellular region"/>
    <property type="evidence" value="ECO:0007669"/>
    <property type="project" value="TreeGrafter"/>
</dbReference>
<keyword evidence="2" id="KW-0443">Lipid metabolism</keyword>
<dbReference type="GO" id="GO:0046514">
    <property type="term" value="P:ceramide catabolic process"/>
    <property type="evidence" value="ECO:0007669"/>
    <property type="project" value="InterPro"/>
</dbReference>
<feature type="binding site" evidence="1">
    <location>
        <position position="231"/>
    </location>
    <ligand>
        <name>Zn(2+)</name>
        <dbReference type="ChEBI" id="CHEBI:29105"/>
    </ligand>
</feature>
<evidence type="ECO:0000313" key="5">
    <source>
        <dbReference type="Proteomes" id="UP000326354"/>
    </source>
</evidence>
<keyword evidence="2" id="KW-0746">Sphingolipid metabolism</keyword>
<name>A0A5S9IJE0_UABAM</name>
<comment type="similarity">
    <text evidence="2">Belongs to the neutral ceramidase family.</text>
</comment>
<dbReference type="PANTHER" id="PTHR12670">
    <property type="entry name" value="CERAMIDASE"/>
    <property type="match status" value="1"/>
</dbReference>
<evidence type="ECO:0000259" key="3">
    <source>
        <dbReference type="Pfam" id="PF04734"/>
    </source>
</evidence>
<keyword evidence="1" id="KW-0862">Zinc</keyword>
<evidence type="ECO:0000256" key="1">
    <source>
        <dbReference type="PIRSR" id="PIRSR606823-2"/>
    </source>
</evidence>
<dbReference type="Proteomes" id="UP000326354">
    <property type="component" value="Chromosome"/>
</dbReference>
<proteinExistence type="inferred from homology"/>
<dbReference type="RefSeq" id="WP_151966872.1">
    <property type="nucleotide sequence ID" value="NZ_AP019860.1"/>
</dbReference>
<keyword evidence="1" id="KW-0479">Metal-binding</keyword>
<feature type="domain" description="Neutral/alkaline non-lysosomal ceramidase N-terminal" evidence="3">
    <location>
        <begin position="51"/>
        <end position="276"/>
    </location>
</feature>
<dbReference type="GO" id="GO:0016020">
    <property type="term" value="C:membrane"/>
    <property type="evidence" value="ECO:0007669"/>
    <property type="project" value="GOC"/>
</dbReference>
<comment type="cofactor">
    <cofactor evidence="1">
        <name>Zn(2+)</name>
        <dbReference type="ChEBI" id="CHEBI:29105"/>
    </cofactor>
    <text evidence="1">Binds 1 zinc ion per subunit.</text>
</comment>
<dbReference type="GO" id="GO:0017040">
    <property type="term" value="F:N-acylsphingosine amidohydrolase activity"/>
    <property type="evidence" value="ECO:0007669"/>
    <property type="project" value="UniProtKB-UniRule"/>
</dbReference>
<organism evidence="4 5">
    <name type="scientific">Uabimicrobium amorphum</name>
    <dbReference type="NCBI Taxonomy" id="2596890"/>
    <lineage>
        <taxon>Bacteria</taxon>
        <taxon>Pseudomonadati</taxon>
        <taxon>Planctomycetota</taxon>
        <taxon>Candidatus Uabimicrobiia</taxon>
        <taxon>Candidatus Uabimicrobiales</taxon>
        <taxon>Candidatus Uabimicrobiaceae</taxon>
        <taxon>Candidatus Uabimicrobium</taxon>
    </lineage>
</organism>
<evidence type="ECO:0000313" key="4">
    <source>
        <dbReference type="EMBL" id="BBM82637.1"/>
    </source>
</evidence>
<dbReference type="AlphaFoldDB" id="A0A5S9IJE0"/>
<protein>
    <recommendedName>
        <fullName evidence="2">Neutral ceramidase</fullName>
        <ecNumber evidence="2">3.5.1.23</ecNumber>
    </recommendedName>
</protein>
<reference evidence="4 5" key="1">
    <citation type="submission" date="2019-08" db="EMBL/GenBank/DDBJ databases">
        <title>Complete genome sequence of Candidatus Uab amorphum.</title>
        <authorList>
            <person name="Shiratori T."/>
            <person name="Suzuki S."/>
            <person name="Kakizawa Y."/>
            <person name="Ishida K."/>
        </authorList>
    </citation>
    <scope>NUCLEOTIDE SEQUENCE [LARGE SCALE GENOMIC DNA]</scope>
    <source>
        <strain evidence="4 5">SRT547</strain>
    </source>
</reference>
<dbReference type="GO" id="GO:0042759">
    <property type="term" value="P:long-chain fatty acid biosynthetic process"/>
    <property type="evidence" value="ECO:0007669"/>
    <property type="project" value="TreeGrafter"/>
</dbReference>
<dbReference type="GO" id="GO:0046872">
    <property type="term" value="F:metal ion binding"/>
    <property type="evidence" value="ECO:0007669"/>
    <property type="project" value="UniProtKB-KW"/>
</dbReference>